<accession>A0AAV3RKT4</accession>
<protein>
    <submittedName>
        <fullName evidence="2">Uncharacterized protein</fullName>
    </submittedName>
</protein>
<dbReference type="EMBL" id="BAABME010009287">
    <property type="protein sequence ID" value="GAA0174882.1"/>
    <property type="molecule type" value="Genomic_DNA"/>
</dbReference>
<feature type="region of interest" description="Disordered" evidence="1">
    <location>
        <begin position="142"/>
        <end position="172"/>
    </location>
</feature>
<feature type="region of interest" description="Disordered" evidence="1">
    <location>
        <begin position="91"/>
        <end position="124"/>
    </location>
</feature>
<gene>
    <name evidence="2" type="ORF">LIER_28173</name>
</gene>
<sequence length="195" mass="22291">MINYQDGIIHMSSVPNMSPGELKIRDELEEDIENNMEEEIKDGIYHLALRLHRLYQQKKERNKKILSDNKKTKKSTTLAEININIKMEGGTKIQINETKKEDRRSSRRGRPKTTPGSSNKINGDLVKNIRAKKFDWANTLRSSGPTSLSMKTGHENQTITSDNNYGTSNQSIRRNCSSVPRLRKGIVDVIKKEPL</sequence>
<reference evidence="2 3" key="1">
    <citation type="submission" date="2024-01" db="EMBL/GenBank/DDBJ databases">
        <title>The complete chloroplast genome sequence of Lithospermum erythrorhizon: insights into the phylogenetic relationship among Boraginaceae species and the maternal lineages of purple gromwells.</title>
        <authorList>
            <person name="Okada T."/>
            <person name="Watanabe K."/>
        </authorList>
    </citation>
    <scope>NUCLEOTIDE SEQUENCE [LARGE SCALE GENOMIC DNA]</scope>
</reference>
<evidence type="ECO:0000313" key="3">
    <source>
        <dbReference type="Proteomes" id="UP001454036"/>
    </source>
</evidence>
<dbReference type="AlphaFoldDB" id="A0AAV3RKT4"/>
<organism evidence="2 3">
    <name type="scientific">Lithospermum erythrorhizon</name>
    <name type="common">Purple gromwell</name>
    <name type="synonym">Lithospermum officinale var. erythrorhizon</name>
    <dbReference type="NCBI Taxonomy" id="34254"/>
    <lineage>
        <taxon>Eukaryota</taxon>
        <taxon>Viridiplantae</taxon>
        <taxon>Streptophyta</taxon>
        <taxon>Embryophyta</taxon>
        <taxon>Tracheophyta</taxon>
        <taxon>Spermatophyta</taxon>
        <taxon>Magnoliopsida</taxon>
        <taxon>eudicotyledons</taxon>
        <taxon>Gunneridae</taxon>
        <taxon>Pentapetalae</taxon>
        <taxon>asterids</taxon>
        <taxon>lamiids</taxon>
        <taxon>Boraginales</taxon>
        <taxon>Boraginaceae</taxon>
        <taxon>Boraginoideae</taxon>
        <taxon>Lithospermeae</taxon>
        <taxon>Lithospermum</taxon>
    </lineage>
</organism>
<evidence type="ECO:0000256" key="1">
    <source>
        <dbReference type="SAM" id="MobiDB-lite"/>
    </source>
</evidence>
<proteinExistence type="predicted"/>
<name>A0AAV3RKT4_LITER</name>
<keyword evidence="3" id="KW-1185">Reference proteome</keyword>
<evidence type="ECO:0000313" key="2">
    <source>
        <dbReference type="EMBL" id="GAA0174882.1"/>
    </source>
</evidence>
<dbReference type="Proteomes" id="UP001454036">
    <property type="component" value="Unassembled WGS sequence"/>
</dbReference>
<comment type="caution">
    <text evidence="2">The sequence shown here is derived from an EMBL/GenBank/DDBJ whole genome shotgun (WGS) entry which is preliminary data.</text>
</comment>